<comment type="caution">
    <text evidence="2">The sequence shown here is derived from an EMBL/GenBank/DDBJ whole genome shotgun (WGS) entry which is preliminary data.</text>
</comment>
<dbReference type="EMBL" id="AMZH03002877">
    <property type="protein sequence ID" value="RRT74109.1"/>
    <property type="molecule type" value="Genomic_DNA"/>
</dbReference>
<evidence type="ECO:0000313" key="3">
    <source>
        <dbReference type="Proteomes" id="UP000287651"/>
    </source>
</evidence>
<accession>A0A427ACZ4</accession>
<sequence>MSSSGSSSVRVIPFASLEGTKSKGQETSVSESSHSGIPSPEDARSRRDLEVMKSCHDIASVISEEALESIRECYSIPEGYVLRVPLPEQRPYQPKPSEISFSVDALEAGLCFPLHPTIVEGNPSPFPGNPGYDREVVGRGRAQSSFSGCYGSECIAEEAPNAGGKGTPIVGPNGTQPEVEVTHAEASGKQTAGSSVPDKTATGRPGKQVKIAVRKHKAHRSEGSLHWAAREREPEVSADSSPAYRRPKSMRDLCNMQVREDDEGYYVLQMADWAPRDSSAAMQDR</sequence>
<gene>
    <name evidence="2" type="ORF">B296_00001689</name>
</gene>
<feature type="compositionally biased region" description="Polar residues" evidence="1">
    <location>
        <begin position="25"/>
        <end position="36"/>
    </location>
</feature>
<proteinExistence type="predicted"/>
<feature type="region of interest" description="Disordered" evidence="1">
    <location>
        <begin position="183"/>
        <end position="248"/>
    </location>
</feature>
<organism evidence="2 3">
    <name type="scientific">Ensete ventricosum</name>
    <name type="common">Abyssinian banana</name>
    <name type="synonym">Musa ensete</name>
    <dbReference type="NCBI Taxonomy" id="4639"/>
    <lineage>
        <taxon>Eukaryota</taxon>
        <taxon>Viridiplantae</taxon>
        <taxon>Streptophyta</taxon>
        <taxon>Embryophyta</taxon>
        <taxon>Tracheophyta</taxon>
        <taxon>Spermatophyta</taxon>
        <taxon>Magnoliopsida</taxon>
        <taxon>Liliopsida</taxon>
        <taxon>Zingiberales</taxon>
        <taxon>Musaceae</taxon>
        <taxon>Ensete</taxon>
    </lineage>
</organism>
<dbReference type="Proteomes" id="UP000287651">
    <property type="component" value="Unassembled WGS sequence"/>
</dbReference>
<feature type="compositionally biased region" description="Basic and acidic residues" evidence="1">
    <location>
        <begin position="220"/>
        <end position="235"/>
    </location>
</feature>
<dbReference type="AlphaFoldDB" id="A0A427ACZ4"/>
<evidence type="ECO:0000256" key="1">
    <source>
        <dbReference type="SAM" id="MobiDB-lite"/>
    </source>
</evidence>
<reference evidence="2 3" key="1">
    <citation type="journal article" date="2014" name="Agronomy (Basel)">
        <title>A Draft Genome Sequence for Ensete ventricosum, the Drought-Tolerant Tree Against Hunger.</title>
        <authorList>
            <person name="Harrison J."/>
            <person name="Moore K.A."/>
            <person name="Paszkiewicz K."/>
            <person name="Jones T."/>
            <person name="Grant M."/>
            <person name="Ambacheew D."/>
            <person name="Muzemil S."/>
            <person name="Studholme D.J."/>
        </authorList>
    </citation>
    <scope>NUCLEOTIDE SEQUENCE [LARGE SCALE GENOMIC DNA]</scope>
</reference>
<name>A0A427ACZ4_ENSVE</name>
<evidence type="ECO:0000313" key="2">
    <source>
        <dbReference type="EMBL" id="RRT74109.1"/>
    </source>
</evidence>
<feature type="region of interest" description="Disordered" evidence="1">
    <location>
        <begin position="15"/>
        <end position="48"/>
    </location>
</feature>
<protein>
    <submittedName>
        <fullName evidence="2">Uncharacterized protein</fullName>
    </submittedName>
</protein>